<protein>
    <submittedName>
        <fullName evidence="3">Unannotated protein</fullName>
    </submittedName>
</protein>
<organism evidence="3">
    <name type="scientific">freshwater metagenome</name>
    <dbReference type="NCBI Taxonomy" id="449393"/>
    <lineage>
        <taxon>unclassified sequences</taxon>
        <taxon>metagenomes</taxon>
        <taxon>ecological metagenomes</taxon>
    </lineage>
</organism>
<evidence type="ECO:0000313" key="3">
    <source>
        <dbReference type="EMBL" id="CAB4885708.1"/>
    </source>
</evidence>
<dbReference type="Gene3D" id="3.40.640.10">
    <property type="entry name" value="Type I PLP-dependent aspartate aminotransferase-like (Major domain)"/>
    <property type="match status" value="1"/>
</dbReference>
<dbReference type="GO" id="GO:0030170">
    <property type="term" value="F:pyridoxal phosphate binding"/>
    <property type="evidence" value="ECO:0007669"/>
    <property type="project" value="TreeGrafter"/>
</dbReference>
<evidence type="ECO:0000256" key="2">
    <source>
        <dbReference type="ARBA" id="ARBA00037999"/>
    </source>
</evidence>
<reference evidence="3" key="1">
    <citation type="submission" date="2020-05" db="EMBL/GenBank/DDBJ databases">
        <authorList>
            <person name="Chiriac C."/>
            <person name="Salcher M."/>
            <person name="Ghai R."/>
            <person name="Kavagutti S V."/>
        </authorList>
    </citation>
    <scope>NUCLEOTIDE SEQUENCE</scope>
</reference>
<sequence length="348" mass="36728">MVPVADLSRRGRRLAHAFGAAAERIASSGHFLLGPETDAFEREFAGWLGAADAVAVDSGASALQLAMTALGVSPGDEVIVPAFTAVPTAAAVCAIGAVPVFVDVDPRTATLDPALVEASRTDRTRAVVVVHLYGRPGDIPVIDIPIIEDAAQAHGAVSPHSGSAAVAYSFYPTKNLGGIGDGGAVVTGNAGVAAAVRRLRVHGMTEQYVHPEISQNFRMSEVEAAWLRLCLPPLSDENSRRAATAQRYRAAAPHLRWQEPHADHVYHQCVVRVADRASFRQRLADVGVGTAVHYPLALTQQPGYAQFARAACPQAEAWAAECVSLPCFPELTDAEVTHVAEALARVSE</sequence>
<dbReference type="InterPro" id="IPR015422">
    <property type="entry name" value="PyrdxlP-dep_Trfase_small"/>
</dbReference>
<dbReference type="InterPro" id="IPR015424">
    <property type="entry name" value="PyrdxlP-dep_Trfase"/>
</dbReference>
<dbReference type="InterPro" id="IPR015421">
    <property type="entry name" value="PyrdxlP-dep_Trfase_major"/>
</dbReference>
<gene>
    <name evidence="3" type="ORF">UFOPK3376_02172</name>
</gene>
<dbReference type="PANTHER" id="PTHR30244:SF36">
    <property type="entry name" value="3-OXO-GLUCOSE-6-PHOSPHATE:GLUTAMATE AMINOTRANSFERASE"/>
    <property type="match status" value="1"/>
</dbReference>
<accession>A0A6J7EVY2</accession>
<dbReference type="PIRSF" id="PIRSF000390">
    <property type="entry name" value="PLP_StrS"/>
    <property type="match status" value="1"/>
</dbReference>
<dbReference type="PANTHER" id="PTHR30244">
    <property type="entry name" value="TRANSAMINASE"/>
    <property type="match status" value="1"/>
</dbReference>
<dbReference type="EMBL" id="CAFBLP010000062">
    <property type="protein sequence ID" value="CAB4885708.1"/>
    <property type="molecule type" value="Genomic_DNA"/>
</dbReference>
<keyword evidence="1" id="KW-0663">Pyridoxal phosphate</keyword>
<dbReference type="GO" id="GO:0008483">
    <property type="term" value="F:transaminase activity"/>
    <property type="evidence" value="ECO:0007669"/>
    <property type="project" value="TreeGrafter"/>
</dbReference>
<dbReference type="CDD" id="cd00616">
    <property type="entry name" value="AHBA_syn"/>
    <property type="match status" value="1"/>
</dbReference>
<name>A0A6J7EVY2_9ZZZZ</name>
<dbReference type="Pfam" id="PF01041">
    <property type="entry name" value="DegT_DnrJ_EryC1"/>
    <property type="match status" value="1"/>
</dbReference>
<dbReference type="Gene3D" id="3.90.1150.10">
    <property type="entry name" value="Aspartate Aminotransferase, domain 1"/>
    <property type="match status" value="1"/>
</dbReference>
<comment type="similarity">
    <text evidence="2">Belongs to the DegT/DnrJ/EryC1 family.</text>
</comment>
<dbReference type="InterPro" id="IPR000653">
    <property type="entry name" value="DegT/StrS_aminotransferase"/>
</dbReference>
<proteinExistence type="inferred from homology"/>
<dbReference type="SUPFAM" id="SSF53383">
    <property type="entry name" value="PLP-dependent transferases"/>
    <property type="match status" value="1"/>
</dbReference>
<evidence type="ECO:0000256" key="1">
    <source>
        <dbReference type="ARBA" id="ARBA00022898"/>
    </source>
</evidence>
<dbReference type="GO" id="GO:0000271">
    <property type="term" value="P:polysaccharide biosynthetic process"/>
    <property type="evidence" value="ECO:0007669"/>
    <property type="project" value="TreeGrafter"/>
</dbReference>
<dbReference type="AlphaFoldDB" id="A0A6J7EVY2"/>